<organism evidence="2 3">
    <name type="scientific">Musa balbisiana</name>
    <name type="common">Banana</name>
    <dbReference type="NCBI Taxonomy" id="52838"/>
    <lineage>
        <taxon>Eukaryota</taxon>
        <taxon>Viridiplantae</taxon>
        <taxon>Streptophyta</taxon>
        <taxon>Embryophyta</taxon>
        <taxon>Tracheophyta</taxon>
        <taxon>Spermatophyta</taxon>
        <taxon>Magnoliopsida</taxon>
        <taxon>Liliopsida</taxon>
        <taxon>Zingiberales</taxon>
        <taxon>Musaceae</taxon>
        <taxon>Musa</taxon>
    </lineage>
</organism>
<evidence type="ECO:0000256" key="1">
    <source>
        <dbReference type="SAM" id="MobiDB-lite"/>
    </source>
</evidence>
<evidence type="ECO:0000313" key="3">
    <source>
        <dbReference type="Proteomes" id="UP000317650"/>
    </source>
</evidence>
<comment type="caution">
    <text evidence="2">The sequence shown here is derived from an EMBL/GenBank/DDBJ whole genome shotgun (WGS) entry which is preliminary data.</text>
</comment>
<name>A0A4S8IDI9_MUSBA</name>
<gene>
    <name evidence="2" type="ORF">C4D60_Mb09t02680</name>
</gene>
<proteinExistence type="predicted"/>
<evidence type="ECO:0000313" key="2">
    <source>
        <dbReference type="EMBL" id="THU46223.1"/>
    </source>
</evidence>
<sequence>METKVANTFTRPVITADMREASLPKPIHGGVKHDHVDAGELLEEGDEDGHGELSTVLPLHDVGPRVLHPVRLLAGSDQVVVLLIDVIGAADAAKHVLGLLGVAALDEGVGGVGQKEGAEADDASGDGGKREADAPPPPALDLSRAVVDEVGGEDADGDHELEPDIASKLSHQKTKIWYRKLPPRLTWLAKPTPMPRRMRPRMSMRTFLAAPLSAAPIRKTSPPPNMDHLRPNVLVTIDAKKEAINAARYSDDVKVVSSWLSNLQYWLVLFSDFSFLYTSGKNFSRNESIDVTPPTLHKSKSPLPRQIQTR</sequence>
<feature type="region of interest" description="Disordered" evidence="1">
    <location>
        <begin position="287"/>
        <end position="310"/>
    </location>
</feature>
<accession>A0A4S8IDI9</accession>
<feature type="region of interest" description="Disordered" evidence="1">
    <location>
        <begin position="113"/>
        <end position="141"/>
    </location>
</feature>
<dbReference type="EMBL" id="PYDT01000010">
    <property type="protein sequence ID" value="THU46223.1"/>
    <property type="molecule type" value="Genomic_DNA"/>
</dbReference>
<keyword evidence="3" id="KW-1185">Reference proteome</keyword>
<dbReference type="AlphaFoldDB" id="A0A4S8IDI9"/>
<protein>
    <submittedName>
        <fullName evidence="2">Uncharacterized protein</fullName>
    </submittedName>
</protein>
<reference evidence="2 3" key="1">
    <citation type="journal article" date="2019" name="Nat. Plants">
        <title>Genome sequencing of Musa balbisiana reveals subgenome evolution and function divergence in polyploid bananas.</title>
        <authorList>
            <person name="Yao X."/>
        </authorList>
    </citation>
    <scope>NUCLEOTIDE SEQUENCE [LARGE SCALE GENOMIC DNA]</scope>
    <source>
        <strain evidence="3">cv. DH-PKW</strain>
        <tissue evidence="2">Leaves</tissue>
    </source>
</reference>
<dbReference type="Proteomes" id="UP000317650">
    <property type="component" value="Chromosome 9"/>
</dbReference>